<accession>A0A8J6XPK6</accession>
<reference evidence="3" key="1">
    <citation type="submission" date="2020-09" db="EMBL/GenBank/DDBJ databases">
        <title>Iningainema tapete sp. nov. (Scytonemataceae, Cyanobacteria) from greenhouses in central Florida (USA) produces two types of nodularin with biosynthetic potential for microcystin-LR and anabaenopeptins.</title>
        <authorList>
            <person name="Berthold D.E."/>
            <person name="Lefler F.W."/>
            <person name="Huang I.-S."/>
            <person name="Abdulla H."/>
            <person name="Zimba P.V."/>
            <person name="Laughinghouse H.D. IV."/>
        </authorList>
    </citation>
    <scope>NUCLEOTIDE SEQUENCE</scope>
    <source>
        <strain evidence="3">BLCCT55</strain>
    </source>
</reference>
<dbReference type="InterPro" id="IPR051082">
    <property type="entry name" value="Pentapeptide-BTB/POZ_domain"/>
</dbReference>
<dbReference type="InterPro" id="IPR024983">
    <property type="entry name" value="CHAT_dom"/>
</dbReference>
<dbReference type="PANTHER" id="PTHR14136:SF17">
    <property type="entry name" value="BTB_POZ DOMAIN-CONTAINING PROTEIN KCTD9"/>
    <property type="match status" value="1"/>
</dbReference>
<gene>
    <name evidence="3" type="ORF">ICL16_27985</name>
</gene>
<organism evidence="3 4">
    <name type="scientific">Iningainema tapete BLCC-T55</name>
    <dbReference type="NCBI Taxonomy" id="2748662"/>
    <lineage>
        <taxon>Bacteria</taxon>
        <taxon>Bacillati</taxon>
        <taxon>Cyanobacteriota</taxon>
        <taxon>Cyanophyceae</taxon>
        <taxon>Nostocales</taxon>
        <taxon>Scytonemataceae</taxon>
        <taxon>Iningainema tapete</taxon>
    </lineage>
</organism>
<evidence type="ECO:0000259" key="2">
    <source>
        <dbReference type="Pfam" id="PF12770"/>
    </source>
</evidence>
<dbReference type="PANTHER" id="PTHR14136">
    <property type="entry name" value="BTB_POZ DOMAIN-CONTAINING PROTEIN KCTD9"/>
    <property type="match status" value="1"/>
</dbReference>
<dbReference type="AlphaFoldDB" id="A0A8J6XPK6"/>
<evidence type="ECO:0000256" key="1">
    <source>
        <dbReference type="SAM" id="Phobius"/>
    </source>
</evidence>
<dbReference type="InterPro" id="IPR001646">
    <property type="entry name" value="5peptide_repeat"/>
</dbReference>
<keyword evidence="4" id="KW-1185">Reference proteome</keyword>
<feature type="transmembrane region" description="Helical" evidence="1">
    <location>
        <begin position="174"/>
        <end position="194"/>
    </location>
</feature>
<feature type="transmembrane region" description="Helical" evidence="1">
    <location>
        <begin position="228"/>
        <end position="247"/>
    </location>
</feature>
<feature type="transmembrane region" description="Helical" evidence="1">
    <location>
        <begin position="201"/>
        <end position="222"/>
    </location>
</feature>
<name>A0A8J6XPK6_9CYAN</name>
<feature type="transmembrane region" description="Helical" evidence="1">
    <location>
        <begin position="58"/>
        <end position="86"/>
    </location>
</feature>
<comment type="caution">
    <text evidence="3">The sequence shown here is derived from an EMBL/GenBank/DDBJ whole genome shotgun (WGS) entry which is preliminary data.</text>
</comment>
<dbReference type="Pfam" id="PF12770">
    <property type="entry name" value="CHAT"/>
    <property type="match status" value="1"/>
</dbReference>
<keyword evidence="1" id="KW-0472">Membrane</keyword>
<protein>
    <submittedName>
        <fullName evidence="3">Pentapeptide repeat-containing protein</fullName>
    </submittedName>
</protein>
<dbReference type="Pfam" id="PF00805">
    <property type="entry name" value="Pentapeptide"/>
    <property type="match status" value="3"/>
</dbReference>
<evidence type="ECO:0000313" key="3">
    <source>
        <dbReference type="EMBL" id="MBD2775795.1"/>
    </source>
</evidence>
<dbReference type="SUPFAM" id="SSF141571">
    <property type="entry name" value="Pentapeptide repeat-like"/>
    <property type="match status" value="1"/>
</dbReference>
<dbReference type="EMBL" id="JACXAE010000085">
    <property type="protein sequence ID" value="MBD2775795.1"/>
    <property type="molecule type" value="Genomic_DNA"/>
</dbReference>
<keyword evidence="1" id="KW-1133">Transmembrane helix</keyword>
<feature type="transmembrane region" description="Helical" evidence="1">
    <location>
        <begin position="98"/>
        <end position="118"/>
    </location>
</feature>
<dbReference type="Proteomes" id="UP000629098">
    <property type="component" value="Unassembled WGS sequence"/>
</dbReference>
<keyword evidence="1" id="KW-0812">Transmembrane</keyword>
<dbReference type="RefSeq" id="WP_190834705.1">
    <property type="nucleotide sequence ID" value="NZ_CAWPPI010000085.1"/>
</dbReference>
<proteinExistence type="predicted"/>
<feature type="transmembrane region" description="Helical" evidence="1">
    <location>
        <begin position="130"/>
        <end position="154"/>
    </location>
</feature>
<evidence type="ECO:0000313" key="4">
    <source>
        <dbReference type="Proteomes" id="UP000629098"/>
    </source>
</evidence>
<dbReference type="Gene3D" id="2.160.20.80">
    <property type="entry name" value="E3 ubiquitin-protein ligase SopA"/>
    <property type="match status" value="3"/>
</dbReference>
<sequence>MPLNFAGKNLQSKSFQNQNLTGADFSYSDIRGINFTNAVLKGANFNHVQAGLEPYKEVLLYLISLIFTSLFGVITRFSGGIAASILGRNSLLYRSVPLLQEINLAIVLAVLAILFIFIARRGITTDLVTVFGVIIGALILCGALASAVDLAGIVAGDIALRLVMRVAWDLAGTIPWALAGVISGSLGLSLYFWSIVRIPQVITGILILSGVWAWGWSLVAAFFQPVAISVDIAVAIAVVLLAIYIVWRVFAEDKNFAAIESITITIAARGTSFRGADLTDADFTQAQLRSTDFSNAILTRTNFHLSKHLKQAKVDNTILINPIRDLVVTKRGANKSYTGCNLKGANLAGAELSYVDLTAADVSEATFAEANLSGANLIKTQALQTNFEQAILTGACIEAWNIDSNTQLTGVICDYVYLLDNQRERRPSSGIFALGEFSKLFQDVLDTVDFIFRNGIDWQAFMYSFRQLQIENEGTELSIRSVENKGDGVVVVRVDVPKNTDKEKIHSEFTQNYQAHLKAVEARYEAELKSKDKQVEDWKAFAQLLASRPVNVHVNQTTDLEKSQKDKLVILKLGKGDFNTGFPVTFQMGVEGTFPSVECTGELPPNLQIPKFYSQWKSAYRQSFNTSLRLEIPETQVTNVSRSVLFEECQQAAENLRQNLNLWLNSQEFRPIKERMLEKLNPTETVRIIVQTENSQLQRLPWTLWDLCDRYSKAEIALSIPTYERISQPISCNPKVRILAVLGDSTGINVSQDQALLEQLPDAFVKFLAEPQRQQLNDELWDQPWDILFFAGHSSTISNQKIGQIHLNKTDNLTIPQLKNALVKAIEQGLKLAIFNSCDGLGLALNLADLHIPQMIFMREPVPDKVATEFLKNFLLAFSQGKPLYTSVRWAREKLQGLEDRFPCATWFPVIYQNPGSLPPTWQDLHKV</sequence>
<feature type="domain" description="CHAT" evidence="2">
    <location>
        <begin position="687"/>
        <end position="899"/>
    </location>
</feature>